<evidence type="ECO:0000313" key="3">
    <source>
        <dbReference type="Proteomes" id="UP000663836"/>
    </source>
</evidence>
<dbReference type="EMBL" id="CAJOBD010017504">
    <property type="protein sequence ID" value="CAF4222640.1"/>
    <property type="molecule type" value="Genomic_DNA"/>
</dbReference>
<feature type="region of interest" description="Disordered" evidence="1">
    <location>
        <begin position="1"/>
        <end position="63"/>
    </location>
</feature>
<evidence type="ECO:0000313" key="2">
    <source>
        <dbReference type="EMBL" id="CAF4222640.1"/>
    </source>
</evidence>
<dbReference type="Proteomes" id="UP000663836">
    <property type="component" value="Unassembled WGS sequence"/>
</dbReference>
<dbReference type="AlphaFoldDB" id="A0A820CZY6"/>
<proteinExistence type="predicted"/>
<comment type="caution">
    <text evidence="2">The sequence shown here is derived from an EMBL/GenBank/DDBJ whole genome shotgun (WGS) entry which is preliminary data.</text>
</comment>
<organism evidence="2 3">
    <name type="scientific">Rotaria sordida</name>
    <dbReference type="NCBI Taxonomy" id="392033"/>
    <lineage>
        <taxon>Eukaryota</taxon>
        <taxon>Metazoa</taxon>
        <taxon>Spiralia</taxon>
        <taxon>Gnathifera</taxon>
        <taxon>Rotifera</taxon>
        <taxon>Eurotatoria</taxon>
        <taxon>Bdelloidea</taxon>
        <taxon>Philodinida</taxon>
        <taxon>Philodinidae</taxon>
        <taxon>Rotaria</taxon>
    </lineage>
</organism>
<accession>A0A820CZY6</accession>
<name>A0A820CZY6_9BILA</name>
<gene>
    <name evidence="2" type="ORF">JBS370_LOCUS37512</name>
</gene>
<sequence length="75" mass="8424">DQSSSSSTAPPPPPTTNQSPSLIAPPPPHIVENIQEPSIIPVVDKSNDKKLNENDLQKTKNKNKKKHWFFEIRKL</sequence>
<evidence type="ECO:0000256" key="1">
    <source>
        <dbReference type="SAM" id="MobiDB-lite"/>
    </source>
</evidence>
<protein>
    <submittedName>
        <fullName evidence="2">Uncharacterized protein</fullName>
    </submittedName>
</protein>
<reference evidence="2" key="1">
    <citation type="submission" date="2021-02" db="EMBL/GenBank/DDBJ databases">
        <authorList>
            <person name="Nowell W R."/>
        </authorList>
    </citation>
    <scope>NUCLEOTIDE SEQUENCE</scope>
</reference>
<feature type="non-terminal residue" evidence="2">
    <location>
        <position position="1"/>
    </location>
</feature>
<feature type="compositionally biased region" description="Basic and acidic residues" evidence="1">
    <location>
        <begin position="45"/>
        <end position="58"/>
    </location>
</feature>